<evidence type="ECO:0000256" key="3">
    <source>
        <dbReference type="ARBA" id="ARBA00023235"/>
    </source>
</evidence>
<feature type="active site" description="Proton acceptor" evidence="6">
    <location>
        <position position="317"/>
    </location>
</feature>
<comment type="caution">
    <text evidence="9">The sequence shown here is derived from an EMBL/GenBank/DDBJ whole genome shotgun (WGS) entry which is preliminary data.</text>
</comment>
<dbReference type="GO" id="GO:0004034">
    <property type="term" value="F:aldose 1-epimerase activity"/>
    <property type="evidence" value="ECO:0007669"/>
    <property type="project" value="TreeGrafter"/>
</dbReference>
<evidence type="ECO:0000256" key="8">
    <source>
        <dbReference type="PIRSR" id="PIRSR005096-3"/>
    </source>
</evidence>
<dbReference type="InterPro" id="IPR008183">
    <property type="entry name" value="Aldose_1/G6P_1-epimerase"/>
</dbReference>
<evidence type="ECO:0000256" key="4">
    <source>
        <dbReference type="ARBA" id="ARBA00023277"/>
    </source>
</evidence>
<dbReference type="PATRIC" id="fig|1423771.3.peg.884"/>
<keyword evidence="4 5" id="KW-0119">Carbohydrate metabolism</keyword>
<dbReference type="PANTHER" id="PTHR10091:SF0">
    <property type="entry name" value="GALACTOSE MUTAROTASE"/>
    <property type="match status" value="1"/>
</dbReference>
<comment type="function">
    <text evidence="5">Catalyzes the interconversion of alpha and beta anomers of maltose.</text>
</comment>
<dbReference type="Pfam" id="PF01263">
    <property type="entry name" value="Aldose_epim"/>
    <property type="match status" value="1"/>
</dbReference>
<proteinExistence type="inferred from homology"/>
<evidence type="ECO:0000256" key="1">
    <source>
        <dbReference type="ARBA" id="ARBA00005028"/>
    </source>
</evidence>
<accession>A0A0R1PEE6</accession>
<dbReference type="InterPro" id="IPR014718">
    <property type="entry name" value="GH-type_carb-bd"/>
</dbReference>
<reference evidence="9 10" key="1">
    <citation type="journal article" date="2015" name="Genome Announc.">
        <title>Expanding the biotechnology potential of lactobacilli through comparative genomics of 213 strains and associated genera.</title>
        <authorList>
            <person name="Sun Z."/>
            <person name="Harris H.M."/>
            <person name="McCann A."/>
            <person name="Guo C."/>
            <person name="Argimon S."/>
            <person name="Zhang W."/>
            <person name="Yang X."/>
            <person name="Jeffery I.B."/>
            <person name="Cooney J.C."/>
            <person name="Kagawa T.F."/>
            <person name="Liu W."/>
            <person name="Song Y."/>
            <person name="Salvetti E."/>
            <person name="Wrobel A."/>
            <person name="Rasinkangas P."/>
            <person name="Parkhill J."/>
            <person name="Rea M.C."/>
            <person name="O'Sullivan O."/>
            <person name="Ritari J."/>
            <person name="Douillard F.P."/>
            <person name="Paul Ross R."/>
            <person name="Yang R."/>
            <person name="Briner A.E."/>
            <person name="Felis G.E."/>
            <person name="de Vos W.M."/>
            <person name="Barrangou R."/>
            <person name="Klaenhammer T.R."/>
            <person name="Caufield P.W."/>
            <person name="Cui Y."/>
            <person name="Zhang H."/>
            <person name="O'Toole P.W."/>
        </authorList>
    </citation>
    <scope>NUCLEOTIDE SEQUENCE [LARGE SCALE GENOMIC DNA]</scope>
    <source>
        <strain evidence="9 10">DSM 13345</strain>
    </source>
</reference>
<dbReference type="GO" id="GO:0030246">
    <property type="term" value="F:carbohydrate binding"/>
    <property type="evidence" value="ECO:0007669"/>
    <property type="project" value="InterPro"/>
</dbReference>
<feature type="binding site" evidence="8">
    <location>
        <begin position="183"/>
        <end position="185"/>
    </location>
    <ligand>
        <name>beta-D-galactose</name>
        <dbReference type="ChEBI" id="CHEBI:27667"/>
    </ligand>
</feature>
<dbReference type="Proteomes" id="UP000050901">
    <property type="component" value="Unassembled WGS sequence"/>
</dbReference>
<feature type="binding site" evidence="7">
    <location>
        <position position="253"/>
    </location>
    <ligand>
        <name>beta-D-galactose</name>
        <dbReference type="ChEBI" id="CHEBI:27667"/>
    </ligand>
</feature>
<dbReference type="GO" id="GO:0050558">
    <property type="term" value="F:maltose epimerase activity"/>
    <property type="evidence" value="ECO:0007669"/>
    <property type="project" value="UniProtKB-EC"/>
</dbReference>
<dbReference type="InterPro" id="IPR047215">
    <property type="entry name" value="Galactose_mutarotase-like"/>
</dbReference>
<dbReference type="CDD" id="cd09019">
    <property type="entry name" value="galactose_mutarotase_like"/>
    <property type="match status" value="1"/>
</dbReference>
<dbReference type="EMBL" id="AZEQ01000002">
    <property type="protein sequence ID" value="KRL26744.1"/>
    <property type="molecule type" value="Genomic_DNA"/>
</dbReference>
<name>A0A0R1PEE6_LIMMU</name>
<protein>
    <recommendedName>
        <fullName evidence="5">Maltose epimerase</fullName>
        <ecNumber evidence="5">5.1.3.21</ecNumber>
    </recommendedName>
</protein>
<comment type="pathway">
    <text evidence="1 5">Carbohydrate metabolism; hexose metabolism.</text>
</comment>
<sequence>MDLIMEIKESSFGTFEGQEVKKYTLINDQDVQVSVLNYAGLLQEISVPGKDGKRVNLVLSAADIEHFTDNGMCNNRVIGRVAGRLAKGEFTIDGQEYHVDTNENGNTLHGGPNGLGNQFFEAETVTTPNTVKVVLTKTMTPEIDSFPGNEKVTVTYSLSNDNRVVIDLDGETDANTLFNPTVHTYFNLGDSDVATVEDQVLQVNSKFHLDVDDEKIPTGKKLVNAGTPFDFQTPRRLGDALNEMKSTKEGGFDDIWQVEPSTNVNHEPVATLSDPASGRKMKLYSDRNGLVMYTANGMDKSLQFNRPSASWCALAMEAQTLSDTPHHPEFGDITLRPGKPAHHRIVYAIEF</sequence>
<comment type="similarity">
    <text evidence="2 5">Belongs to the aldose epimerase family.</text>
</comment>
<evidence type="ECO:0000313" key="9">
    <source>
        <dbReference type="EMBL" id="KRL26744.1"/>
    </source>
</evidence>
<organism evidence="9 10">
    <name type="scientific">Limosilactobacillus mucosae DSM 13345</name>
    <dbReference type="NCBI Taxonomy" id="1423771"/>
    <lineage>
        <taxon>Bacteria</taxon>
        <taxon>Bacillati</taxon>
        <taxon>Bacillota</taxon>
        <taxon>Bacilli</taxon>
        <taxon>Lactobacillales</taxon>
        <taxon>Lactobacillaceae</taxon>
        <taxon>Limosilactobacillus</taxon>
    </lineage>
</organism>
<dbReference type="GO" id="GO:0033499">
    <property type="term" value="P:galactose catabolic process via UDP-galactose, Leloir pathway"/>
    <property type="evidence" value="ECO:0007669"/>
    <property type="project" value="TreeGrafter"/>
</dbReference>
<dbReference type="AlphaFoldDB" id="A0A0R1PEE6"/>
<feature type="active site" description="Proton donor" evidence="6">
    <location>
        <position position="183"/>
    </location>
</feature>
<gene>
    <name evidence="9" type="ORF">FC47_GL000876</name>
</gene>
<evidence type="ECO:0000256" key="7">
    <source>
        <dbReference type="PIRSR" id="PIRSR005096-2"/>
    </source>
</evidence>
<dbReference type="GO" id="GO:0006006">
    <property type="term" value="P:glucose metabolic process"/>
    <property type="evidence" value="ECO:0007669"/>
    <property type="project" value="TreeGrafter"/>
</dbReference>
<dbReference type="InterPro" id="IPR015443">
    <property type="entry name" value="Aldose_1-epimerase"/>
</dbReference>
<dbReference type="GO" id="GO:0005737">
    <property type="term" value="C:cytoplasm"/>
    <property type="evidence" value="ECO:0007669"/>
    <property type="project" value="TreeGrafter"/>
</dbReference>
<dbReference type="PANTHER" id="PTHR10091">
    <property type="entry name" value="ALDOSE-1-EPIMERASE"/>
    <property type="match status" value="1"/>
</dbReference>
<keyword evidence="3 5" id="KW-0413">Isomerase</keyword>
<comment type="catalytic activity">
    <reaction evidence="5">
        <text>alpha-maltose = beta-maltose</text>
        <dbReference type="Rhea" id="RHEA:21228"/>
        <dbReference type="ChEBI" id="CHEBI:18147"/>
        <dbReference type="ChEBI" id="CHEBI:18167"/>
        <dbReference type="EC" id="5.1.3.21"/>
    </reaction>
</comment>
<dbReference type="SUPFAM" id="SSF74650">
    <property type="entry name" value="Galactose mutarotase-like"/>
    <property type="match status" value="1"/>
</dbReference>
<dbReference type="Gene3D" id="2.70.98.10">
    <property type="match status" value="1"/>
</dbReference>
<dbReference type="InterPro" id="IPR011013">
    <property type="entry name" value="Gal_mutarotase_sf_dom"/>
</dbReference>
<dbReference type="EC" id="5.1.3.21" evidence="5"/>
<evidence type="ECO:0000256" key="5">
    <source>
        <dbReference type="PIRNR" id="PIRNR005096"/>
    </source>
</evidence>
<evidence type="ECO:0000256" key="2">
    <source>
        <dbReference type="ARBA" id="ARBA00006206"/>
    </source>
</evidence>
<evidence type="ECO:0000256" key="6">
    <source>
        <dbReference type="PIRSR" id="PIRSR005096-1"/>
    </source>
</evidence>
<dbReference type="UniPathway" id="UPA00242"/>
<evidence type="ECO:0000313" key="10">
    <source>
        <dbReference type="Proteomes" id="UP000050901"/>
    </source>
</evidence>
<dbReference type="PIRSF" id="PIRSF005096">
    <property type="entry name" value="GALM"/>
    <property type="match status" value="1"/>
</dbReference>